<reference evidence="2 3" key="1">
    <citation type="submission" date="2015-09" db="EMBL/GenBank/DDBJ databases">
        <title>Host preference determinants of Valsa canker pathogens revealed by comparative genomics.</title>
        <authorList>
            <person name="Yin Z."/>
            <person name="Huang L."/>
        </authorList>
    </citation>
    <scope>NUCLEOTIDE SEQUENCE [LARGE SCALE GENOMIC DNA]</scope>
    <source>
        <strain evidence="2 3">SXYLt</strain>
    </source>
</reference>
<comment type="caution">
    <text evidence="2">The sequence shown here is derived from an EMBL/GenBank/DDBJ whole genome shotgun (WGS) entry which is preliminary data.</text>
</comment>
<protein>
    <submittedName>
        <fullName evidence="2">Uncharacterized protein</fullName>
    </submittedName>
</protein>
<feature type="region of interest" description="Disordered" evidence="1">
    <location>
        <begin position="36"/>
        <end position="60"/>
    </location>
</feature>
<accession>A0A423XJM3</accession>
<dbReference type="OrthoDB" id="10304818at2759"/>
<feature type="region of interest" description="Disordered" evidence="1">
    <location>
        <begin position="1"/>
        <end position="24"/>
    </location>
</feature>
<proteinExistence type="predicted"/>
<sequence length="73" mass="8025">MSGAAETSPPNSADTENHRQIKYGGTYNEMEECYDYDTCDSSDGDGEIPDDDGYEGEGDCDCEECIPPPKKYI</sequence>
<evidence type="ECO:0000313" key="2">
    <source>
        <dbReference type="EMBL" id="ROW16627.1"/>
    </source>
</evidence>
<name>A0A423XJM3_9PEZI</name>
<organism evidence="2 3">
    <name type="scientific">Cytospora leucostoma</name>
    <dbReference type="NCBI Taxonomy" id="1230097"/>
    <lineage>
        <taxon>Eukaryota</taxon>
        <taxon>Fungi</taxon>
        <taxon>Dikarya</taxon>
        <taxon>Ascomycota</taxon>
        <taxon>Pezizomycotina</taxon>
        <taxon>Sordariomycetes</taxon>
        <taxon>Sordariomycetidae</taxon>
        <taxon>Diaporthales</taxon>
        <taxon>Cytosporaceae</taxon>
        <taxon>Cytospora</taxon>
    </lineage>
</organism>
<evidence type="ECO:0000256" key="1">
    <source>
        <dbReference type="SAM" id="MobiDB-lite"/>
    </source>
</evidence>
<evidence type="ECO:0000313" key="3">
    <source>
        <dbReference type="Proteomes" id="UP000285146"/>
    </source>
</evidence>
<dbReference type="Proteomes" id="UP000285146">
    <property type="component" value="Unassembled WGS sequence"/>
</dbReference>
<keyword evidence="3" id="KW-1185">Reference proteome</keyword>
<dbReference type="InParanoid" id="A0A423XJM3"/>
<dbReference type="EMBL" id="LKEB01000004">
    <property type="protein sequence ID" value="ROW16627.1"/>
    <property type="molecule type" value="Genomic_DNA"/>
</dbReference>
<dbReference type="AlphaFoldDB" id="A0A423XJM3"/>
<gene>
    <name evidence="2" type="ORF">VPNG_01483</name>
</gene>